<dbReference type="AlphaFoldDB" id="A0A1V0B7K4"/>
<feature type="domain" description="YcgL" evidence="2">
    <location>
        <begin position="3"/>
        <end position="87"/>
    </location>
</feature>
<gene>
    <name evidence="3" type="ORF">BVH74_14655</name>
</gene>
<dbReference type="KEGG" id="ppha:BVH74_14655"/>
<keyword evidence="4" id="KW-1185">Reference proteome</keyword>
<dbReference type="STRING" id="1931241.BVH74_14655"/>
<dbReference type="InterPro" id="IPR038068">
    <property type="entry name" value="YcgL-like_sf"/>
</dbReference>
<evidence type="ECO:0000313" key="3">
    <source>
        <dbReference type="EMBL" id="AQZ95916.1"/>
    </source>
</evidence>
<protein>
    <recommendedName>
        <fullName evidence="1">YcgL domain-containing protein BVH74_14655</fullName>
    </recommendedName>
</protein>
<dbReference type="Proteomes" id="UP000243488">
    <property type="component" value="Chromosome"/>
</dbReference>
<evidence type="ECO:0000259" key="2">
    <source>
        <dbReference type="PROSITE" id="PS51648"/>
    </source>
</evidence>
<evidence type="ECO:0000256" key="1">
    <source>
        <dbReference type="HAMAP-Rule" id="MF_01866"/>
    </source>
</evidence>
<dbReference type="SUPFAM" id="SSF160191">
    <property type="entry name" value="YcgL-like"/>
    <property type="match status" value="1"/>
</dbReference>
<dbReference type="EMBL" id="CP020100">
    <property type="protein sequence ID" value="AQZ95916.1"/>
    <property type="molecule type" value="Genomic_DNA"/>
</dbReference>
<sequence>MKVLCSIYRSRRKPGMYLYVPRQKGLSEVPEALLQVFGKPEHSLDLVLSPERKLAQEEIQTVLDNLQGQGFHLQMPPAEEEYIEHLPEELLRLNDPL</sequence>
<proteinExistence type="inferred from homology"/>
<evidence type="ECO:0000313" key="4">
    <source>
        <dbReference type="Proteomes" id="UP000243488"/>
    </source>
</evidence>
<dbReference type="Pfam" id="PF05166">
    <property type="entry name" value="YcgL"/>
    <property type="match status" value="1"/>
</dbReference>
<dbReference type="PROSITE" id="PS51648">
    <property type="entry name" value="YCGL"/>
    <property type="match status" value="1"/>
</dbReference>
<organism evidence="3 4">
    <name type="scientific">Halopseudomonas phragmitis</name>
    <dbReference type="NCBI Taxonomy" id="1931241"/>
    <lineage>
        <taxon>Bacteria</taxon>
        <taxon>Pseudomonadati</taxon>
        <taxon>Pseudomonadota</taxon>
        <taxon>Gammaproteobacteria</taxon>
        <taxon>Pseudomonadales</taxon>
        <taxon>Pseudomonadaceae</taxon>
        <taxon>Halopseudomonas</taxon>
    </lineage>
</organism>
<accession>A0A1V0B7K4</accession>
<dbReference type="PANTHER" id="PTHR38109:SF1">
    <property type="entry name" value="PROTEIN YCGL"/>
    <property type="match status" value="1"/>
</dbReference>
<dbReference type="PANTHER" id="PTHR38109">
    <property type="entry name" value="PROTEIN YCGL"/>
    <property type="match status" value="1"/>
</dbReference>
<dbReference type="HAMAP" id="MF_01866">
    <property type="entry name" value="UPF0745"/>
    <property type="match status" value="1"/>
</dbReference>
<name>A0A1V0B7K4_9GAMM</name>
<dbReference type="Gene3D" id="3.10.510.20">
    <property type="entry name" value="YcgL domain"/>
    <property type="match status" value="1"/>
</dbReference>
<dbReference type="InterPro" id="IPR027354">
    <property type="entry name" value="YcgL_dom"/>
</dbReference>
<reference evidence="3 4" key="1">
    <citation type="submission" date="2017-03" db="EMBL/GenBank/DDBJ databases">
        <title>Complete genome sequence of the novel DNRA strain Pseudomonas sp. S-6-2 isolated from Chinese polluted river sediment. Journal of Biotechnology.</title>
        <authorList>
            <person name="Li J."/>
            <person name="Xiang F."/>
            <person name="Wang L."/>
            <person name="Xi L."/>
            <person name="Liu J."/>
        </authorList>
    </citation>
    <scope>NUCLEOTIDE SEQUENCE [LARGE SCALE GENOMIC DNA]</scope>
    <source>
        <strain evidence="3 4">S-6-2</strain>
    </source>
</reference>
<dbReference type="RefSeq" id="WP_080050809.1">
    <property type="nucleotide sequence ID" value="NZ_CP020100.1"/>
</dbReference>